<organism evidence="2 3">
    <name type="scientific">Tritrichomonas musculus</name>
    <dbReference type="NCBI Taxonomy" id="1915356"/>
    <lineage>
        <taxon>Eukaryota</taxon>
        <taxon>Metamonada</taxon>
        <taxon>Parabasalia</taxon>
        <taxon>Tritrichomonadida</taxon>
        <taxon>Tritrichomonadidae</taxon>
        <taxon>Tritrichomonas</taxon>
    </lineage>
</organism>
<feature type="transmembrane region" description="Helical" evidence="1">
    <location>
        <begin position="625"/>
        <end position="648"/>
    </location>
</feature>
<proteinExistence type="predicted"/>
<gene>
    <name evidence="2" type="ORF">M9Y10_025905</name>
</gene>
<accession>A0ABR2H9S7</accession>
<evidence type="ECO:0000313" key="2">
    <source>
        <dbReference type="EMBL" id="KAK8842327.1"/>
    </source>
</evidence>
<reference evidence="2 3" key="1">
    <citation type="submission" date="2024-04" db="EMBL/GenBank/DDBJ databases">
        <title>Tritrichomonas musculus Genome.</title>
        <authorList>
            <person name="Alves-Ferreira E."/>
            <person name="Grigg M."/>
            <person name="Lorenzi H."/>
            <person name="Galac M."/>
        </authorList>
    </citation>
    <scope>NUCLEOTIDE SEQUENCE [LARGE SCALE GENOMIC DNA]</scope>
    <source>
        <strain evidence="2 3">EAF2021</strain>
    </source>
</reference>
<evidence type="ECO:0000256" key="1">
    <source>
        <dbReference type="SAM" id="Phobius"/>
    </source>
</evidence>
<name>A0ABR2H9S7_9EUKA</name>
<keyword evidence="1" id="KW-1133">Transmembrane helix</keyword>
<keyword evidence="1" id="KW-0812">Transmembrane</keyword>
<evidence type="ECO:0000313" key="3">
    <source>
        <dbReference type="Proteomes" id="UP001470230"/>
    </source>
</evidence>
<comment type="caution">
    <text evidence="2">The sequence shown here is derived from an EMBL/GenBank/DDBJ whole genome shotgun (WGS) entry which is preliminary data.</text>
</comment>
<dbReference type="EMBL" id="JAPFFF010000038">
    <property type="protein sequence ID" value="KAK8842327.1"/>
    <property type="molecule type" value="Genomic_DNA"/>
</dbReference>
<keyword evidence="3" id="KW-1185">Reference proteome</keyword>
<protein>
    <submittedName>
        <fullName evidence="2">Uncharacterized protein</fullName>
    </submittedName>
</protein>
<sequence length="699" mass="82142">MEVINAPIPFFETYEEGLKKDFTLTKNYYKYISSTSNFILEASFRNEFTSLKNKMLENINAARQVLLLYMSLQPEYDCLISVKYEVFLKKLKNYPLVADSSAIKVFGDLNVKVQLFAKLIRKYFASDIFYLFIFSWSTFPSVYGYFTSDYYFKLGNDLIIEFLTSPSTDDVKIVDSLLPPYFLCAFEFLIKFWSKVSFNLSQKVYKSEEFFVLMIGCISSCSYFLSNYHKNIIEMFYRETPNRCITFIFNDFLKLSFDIIKHNDDFLFSPSSIEQINDFLNEGLKTTLSERGKQIINAFTMKSEVKNENEISIGVPSTPDDLCLRQFQFLISPFDIGILSDIYSFGITDVQTTNICKPETLAKLREVEFKKGFSPKMINVPNKTKSNTPLRKVSLSDEYEKFKNDIYNKYEKQSDDPIDYYIQNIHDQIEGEKKYDLFQKSLFLNQIFHYEQNYEKLNLSLRSEKIISENNSLLNSINSFFPSLISMHYEKEGKSRKVLTNEISNVISQEFEIDLKSKKIECFTFVNFCSFLNLCEIEPDEIHSRLSEGFMKIIRDSTNKNAIQNSMLSYRRAKNTIENICNKFKCITQWKGLGRQFNAILNFVNEINSVHSHLFRNSVGIRSKILIFFKYALLVFNSKIIFDVYLILKLIMNKNKDLLPSFDEKNQNKYKLFEDLMDNFFKAYNYYSRCLSYIQNNSS</sequence>
<dbReference type="Proteomes" id="UP001470230">
    <property type="component" value="Unassembled WGS sequence"/>
</dbReference>
<keyword evidence="1" id="KW-0472">Membrane</keyword>